<reference evidence="1" key="2">
    <citation type="submission" date="2023-06" db="EMBL/GenBank/DDBJ databases">
        <authorList>
            <consortium name="Lawrence Berkeley National Laboratory"/>
            <person name="Haridas S."/>
            <person name="Hensen N."/>
            <person name="Bonometti L."/>
            <person name="Westerberg I."/>
            <person name="Brannstrom I.O."/>
            <person name="Guillou S."/>
            <person name="Cros-Aarteil S."/>
            <person name="Calhoun S."/>
            <person name="Kuo A."/>
            <person name="Mondo S."/>
            <person name="Pangilinan J."/>
            <person name="Riley R."/>
            <person name="Labutti K."/>
            <person name="Andreopoulos B."/>
            <person name="Lipzen A."/>
            <person name="Chen C."/>
            <person name="Yanf M."/>
            <person name="Daum C."/>
            <person name="Ng V."/>
            <person name="Clum A."/>
            <person name="Steindorff A."/>
            <person name="Ohm R."/>
            <person name="Martin F."/>
            <person name="Silar P."/>
            <person name="Natvig D."/>
            <person name="Lalanne C."/>
            <person name="Gautier V."/>
            <person name="Ament-Velasquez S.L."/>
            <person name="Kruys A."/>
            <person name="Hutchinson M.I."/>
            <person name="Powell A.J."/>
            <person name="Barry K."/>
            <person name="Miller A.N."/>
            <person name="Grigoriev I.V."/>
            <person name="Debuchy R."/>
            <person name="Gladieux P."/>
            <person name="Thoren M.H."/>
            <person name="Johannesson H."/>
        </authorList>
    </citation>
    <scope>NUCLEOTIDE SEQUENCE</scope>
    <source>
        <strain evidence="1">CBS 118394</strain>
    </source>
</reference>
<reference evidence="1" key="1">
    <citation type="journal article" date="2023" name="Mol. Phylogenet. Evol.">
        <title>Genome-scale phylogeny and comparative genomics of the fungal order Sordariales.</title>
        <authorList>
            <person name="Hensen N."/>
            <person name="Bonometti L."/>
            <person name="Westerberg I."/>
            <person name="Brannstrom I.O."/>
            <person name="Guillou S."/>
            <person name="Cros-Aarteil S."/>
            <person name="Calhoun S."/>
            <person name="Haridas S."/>
            <person name="Kuo A."/>
            <person name="Mondo S."/>
            <person name="Pangilinan J."/>
            <person name="Riley R."/>
            <person name="LaButti K."/>
            <person name="Andreopoulos B."/>
            <person name="Lipzen A."/>
            <person name="Chen C."/>
            <person name="Yan M."/>
            <person name="Daum C."/>
            <person name="Ng V."/>
            <person name="Clum A."/>
            <person name="Steindorff A."/>
            <person name="Ohm R.A."/>
            <person name="Martin F."/>
            <person name="Silar P."/>
            <person name="Natvig D.O."/>
            <person name="Lalanne C."/>
            <person name="Gautier V."/>
            <person name="Ament-Velasquez S.L."/>
            <person name="Kruys A."/>
            <person name="Hutchinson M.I."/>
            <person name="Powell A.J."/>
            <person name="Barry K."/>
            <person name="Miller A.N."/>
            <person name="Grigoriev I.V."/>
            <person name="Debuchy R."/>
            <person name="Gladieux P."/>
            <person name="Hiltunen Thoren M."/>
            <person name="Johannesson H."/>
        </authorList>
    </citation>
    <scope>NUCLEOTIDE SEQUENCE</scope>
    <source>
        <strain evidence="1">CBS 118394</strain>
    </source>
</reference>
<dbReference type="Proteomes" id="UP001283341">
    <property type="component" value="Unassembled WGS sequence"/>
</dbReference>
<evidence type="ECO:0000313" key="1">
    <source>
        <dbReference type="EMBL" id="KAK3325147.1"/>
    </source>
</evidence>
<comment type="caution">
    <text evidence="1">The sequence shown here is derived from an EMBL/GenBank/DDBJ whole genome shotgun (WGS) entry which is preliminary data.</text>
</comment>
<organism evidence="1 2">
    <name type="scientific">Apodospora peruviana</name>
    <dbReference type="NCBI Taxonomy" id="516989"/>
    <lineage>
        <taxon>Eukaryota</taxon>
        <taxon>Fungi</taxon>
        <taxon>Dikarya</taxon>
        <taxon>Ascomycota</taxon>
        <taxon>Pezizomycotina</taxon>
        <taxon>Sordariomycetes</taxon>
        <taxon>Sordariomycetidae</taxon>
        <taxon>Sordariales</taxon>
        <taxon>Lasiosphaeriaceae</taxon>
        <taxon>Apodospora</taxon>
    </lineage>
</organism>
<gene>
    <name evidence="1" type="ORF">B0H66DRAFT_529200</name>
</gene>
<sequence>MKQILERWKERKMLGDRQNGSYVWWKYHSILQVRSGSIWRSGPSWSGTTATTATTAKPNGLDLRSCPPLGTPAPATVLLPEGKREGEVRHFGRREQSRAHEIGSEPETAKSEVVRENMLHQTTTSTPVWSGYYKQPLGTKYFHTSSAMGSDTASFFRVSSESFFPQSISHTDSVFKGPIVTNDGPPCSMSTSMTVPSPLARLPAYAGSRCGSEGGVMFSPSAPATELAALCRRFGSVFMYEHVGASLPLVSSASAAATLSRCNGRMGNAADTTTAFRRSVAVGPFSFTALYSPPAYP</sequence>
<proteinExistence type="predicted"/>
<accession>A0AAE0IHH0</accession>
<name>A0AAE0IHH0_9PEZI</name>
<protein>
    <submittedName>
        <fullName evidence="1">Uncharacterized protein</fullName>
    </submittedName>
</protein>
<dbReference type="EMBL" id="JAUEDM010000002">
    <property type="protein sequence ID" value="KAK3325147.1"/>
    <property type="molecule type" value="Genomic_DNA"/>
</dbReference>
<keyword evidence="2" id="KW-1185">Reference proteome</keyword>
<dbReference type="AlphaFoldDB" id="A0AAE0IHH0"/>
<evidence type="ECO:0000313" key="2">
    <source>
        <dbReference type="Proteomes" id="UP001283341"/>
    </source>
</evidence>